<dbReference type="AlphaFoldDB" id="A0A835E1N9"/>
<evidence type="ECO:0000313" key="3">
    <source>
        <dbReference type="Proteomes" id="UP000636709"/>
    </source>
</evidence>
<gene>
    <name evidence="2" type="ORF">HU200_057187</name>
</gene>
<feature type="compositionally biased region" description="Basic and acidic residues" evidence="1">
    <location>
        <begin position="80"/>
        <end position="90"/>
    </location>
</feature>
<name>A0A835E1N9_9POAL</name>
<accession>A0A835E1N9</accession>
<evidence type="ECO:0000313" key="2">
    <source>
        <dbReference type="EMBL" id="KAF8661085.1"/>
    </source>
</evidence>
<dbReference type="EMBL" id="JACEFO010002416">
    <property type="protein sequence ID" value="KAF8661085.1"/>
    <property type="molecule type" value="Genomic_DNA"/>
</dbReference>
<keyword evidence="3" id="KW-1185">Reference proteome</keyword>
<organism evidence="2 3">
    <name type="scientific">Digitaria exilis</name>
    <dbReference type="NCBI Taxonomy" id="1010633"/>
    <lineage>
        <taxon>Eukaryota</taxon>
        <taxon>Viridiplantae</taxon>
        <taxon>Streptophyta</taxon>
        <taxon>Embryophyta</taxon>
        <taxon>Tracheophyta</taxon>
        <taxon>Spermatophyta</taxon>
        <taxon>Magnoliopsida</taxon>
        <taxon>Liliopsida</taxon>
        <taxon>Poales</taxon>
        <taxon>Poaceae</taxon>
        <taxon>PACMAD clade</taxon>
        <taxon>Panicoideae</taxon>
        <taxon>Panicodae</taxon>
        <taxon>Paniceae</taxon>
        <taxon>Anthephorinae</taxon>
        <taxon>Digitaria</taxon>
    </lineage>
</organism>
<dbReference type="OrthoDB" id="694809at2759"/>
<feature type="region of interest" description="Disordered" evidence="1">
    <location>
        <begin position="61"/>
        <end position="90"/>
    </location>
</feature>
<proteinExistence type="predicted"/>
<sequence length="90" mass="10134">MKSQKNIKVDPLIATDVTCAQGWMVDVGDEDTSDVEAVTGLTWKQIAETCGDEQVTQLRRSARLAQPREIEEDVQSETEAPEHEEKEIEF</sequence>
<evidence type="ECO:0000256" key="1">
    <source>
        <dbReference type="SAM" id="MobiDB-lite"/>
    </source>
</evidence>
<reference evidence="2" key="1">
    <citation type="submission" date="2020-07" db="EMBL/GenBank/DDBJ databases">
        <title>Genome sequence and genetic diversity analysis of an under-domesticated orphan crop, white fonio (Digitaria exilis).</title>
        <authorList>
            <person name="Bennetzen J.L."/>
            <person name="Chen S."/>
            <person name="Ma X."/>
            <person name="Wang X."/>
            <person name="Yssel A.E.J."/>
            <person name="Chaluvadi S.R."/>
            <person name="Johnson M."/>
            <person name="Gangashetty P."/>
            <person name="Hamidou F."/>
            <person name="Sanogo M.D."/>
            <person name="Zwaenepoel A."/>
            <person name="Wallace J."/>
            <person name="Van De Peer Y."/>
            <person name="Van Deynze A."/>
        </authorList>
    </citation>
    <scope>NUCLEOTIDE SEQUENCE</scope>
    <source>
        <tissue evidence="2">Leaves</tissue>
    </source>
</reference>
<comment type="caution">
    <text evidence="2">The sequence shown here is derived from an EMBL/GenBank/DDBJ whole genome shotgun (WGS) entry which is preliminary data.</text>
</comment>
<protein>
    <submittedName>
        <fullName evidence="2">Uncharacterized protein</fullName>
    </submittedName>
</protein>
<dbReference type="Proteomes" id="UP000636709">
    <property type="component" value="Unassembled WGS sequence"/>
</dbReference>